<evidence type="ECO:0000313" key="5">
    <source>
        <dbReference type="EMBL" id="PRD45521.1"/>
    </source>
</evidence>
<dbReference type="GO" id="GO:0003993">
    <property type="term" value="F:acid phosphatase activity"/>
    <property type="evidence" value="ECO:0007669"/>
    <property type="project" value="InterPro"/>
</dbReference>
<accession>A0A2S9IYB7</accession>
<dbReference type="RefSeq" id="WP_105718445.1">
    <property type="nucleotide sequence ID" value="NZ_PVBQ01000020.1"/>
</dbReference>
<protein>
    <submittedName>
        <fullName evidence="5">Metallophosphoesterase</fullName>
    </submittedName>
</protein>
<keyword evidence="6" id="KW-1185">Reference proteome</keyword>
<dbReference type="GO" id="GO:0046872">
    <property type="term" value="F:metal ion binding"/>
    <property type="evidence" value="ECO:0007669"/>
    <property type="project" value="InterPro"/>
</dbReference>
<dbReference type="InterPro" id="IPR015914">
    <property type="entry name" value="PAPs_N"/>
</dbReference>
<feature type="domain" description="Purple acid phosphatase N-terminal" evidence="4">
    <location>
        <begin position="34"/>
        <end position="133"/>
    </location>
</feature>
<dbReference type="PANTHER" id="PTHR45867:SF3">
    <property type="entry name" value="ACID PHOSPHATASE TYPE 7"/>
    <property type="match status" value="1"/>
</dbReference>
<evidence type="ECO:0000259" key="3">
    <source>
        <dbReference type="Pfam" id="PF00149"/>
    </source>
</evidence>
<evidence type="ECO:0000256" key="1">
    <source>
        <dbReference type="ARBA" id="ARBA00022729"/>
    </source>
</evidence>
<dbReference type="AlphaFoldDB" id="A0A2S9IYB7"/>
<dbReference type="Pfam" id="PF00149">
    <property type="entry name" value="Metallophos"/>
    <property type="match status" value="1"/>
</dbReference>
<sequence>MTFIHIKKSLSLLIIVCMAIWQSSAQEYLPTVYPDRITLSITAQPSTRQAISWRTDSSVSKGYAQIKAEESTADMEKGVKQVPAALHRLQVVDPAPRQDNYHQVVFEDLHPGTAYTYRVGDGTHWSEWLQFRTAEDPEASSSFSFIYLGDAQNDLKSRWSRAIRKAFQHAPDARFILHAGDLINRANTDREWGEWHQGAGFIHGMIPAVPTPGNHDHSWNDKIEKPVLDPHWPAQFLLPKNGPEGQQASVYYVDYQQVRIISLNSQVILHDAAARENQAKWLEQLLKNNTRRWTIVTMHHPIYSTAKNRDNAVLKQRFEPLFDKYGVDLVLQGHDHTYARGKGKQEDSPVYVLSVAGPKMYKSDSERWMDVSYVDTQMYQIITVDDDSLTYKAFDLNGILKDEFKLE</sequence>
<dbReference type="Proteomes" id="UP000239711">
    <property type="component" value="Unassembled WGS sequence"/>
</dbReference>
<dbReference type="PANTHER" id="PTHR45867">
    <property type="entry name" value="PURPLE ACID PHOSPHATASE"/>
    <property type="match status" value="1"/>
</dbReference>
<evidence type="ECO:0000256" key="2">
    <source>
        <dbReference type="SAM" id="SignalP"/>
    </source>
</evidence>
<dbReference type="EMBL" id="PVBQ01000020">
    <property type="protein sequence ID" value="PRD45521.1"/>
    <property type="molecule type" value="Genomic_DNA"/>
</dbReference>
<gene>
    <name evidence="5" type="ORF">C5745_18195</name>
</gene>
<name>A0A2S9IYB7_9SPHI</name>
<evidence type="ECO:0000259" key="4">
    <source>
        <dbReference type="Pfam" id="PF16656"/>
    </source>
</evidence>
<feature type="domain" description="Calcineurin-like phosphoesterase" evidence="3">
    <location>
        <begin position="161"/>
        <end position="338"/>
    </location>
</feature>
<keyword evidence="1 2" id="KW-0732">Signal</keyword>
<dbReference type="OrthoDB" id="9801383at2"/>
<feature type="chain" id="PRO_5015646393" evidence="2">
    <location>
        <begin position="26"/>
        <end position="407"/>
    </location>
</feature>
<dbReference type="SUPFAM" id="SSF56300">
    <property type="entry name" value="Metallo-dependent phosphatases"/>
    <property type="match status" value="1"/>
</dbReference>
<dbReference type="InterPro" id="IPR008963">
    <property type="entry name" value="Purple_acid_Pase-like_N"/>
</dbReference>
<feature type="signal peptide" evidence="2">
    <location>
        <begin position="1"/>
        <end position="25"/>
    </location>
</feature>
<dbReference type="InterPro" id="IPR004843">
    <property type="entry name" value="Calcineurin-like_PHP"/>
</dbReference>
<dbReference type="SUPFAM" id="SSF49363">
    <property type="entry name" value="Purple acid phosphatase, N-terminal domain"/>
    <property type="match status" value="1"/>
</dbReference>
<evidence type="ECO:0000313" key="6">
    <source>
        <dbReference type="Proteomes" id="UP000239711"/>
    </source>
</evidence>
<proteinExistence type="predicted"/>
<dbReference type="Gene3D" id="2.60.40.380">
    <property type="entry name" value="Purple acid phosphatase-like, N-terminal"/>
    <property type="match status" value="1"/>
</dbReference>
<dbReference type="InterPro" id="IPR029052">
    <property type="entry name" value="Metallo-depent_PP-like"/>
</dbReference>
<organism evidence="5 6">
    <name type="scientific">Sphingobacterium haloxyli</name>
    <dbReference type="NCBI Taxonomy" id="2100533"/>
    <lineage>
        <taxon>Bacteria</taxon>
        <taxon>Pseudomonadati</taxon>
        <taxon>Bacteroidota</taxon>
        <taxon>Sphingobacteriia</taxon>
        <taxon>Sphingobacteriales</taxon>
        <taxon>Sphingobacteriaceae</taxon>
        <taxon>Sphingobacterium</taxon>
    </lineage>
</organism>
<comment type="caution">
    <text evidence="5">The sequence shown here is derived from an EMBL/GenBank/DDBJ whole genome shotgun (WGS) entry which is preliminary data.</text>
</comment>
<dbReference type="Pfam" id="PF16656">
    <property type="entry name" value="Pur_ac_phosph_N"/>
    <property type="match status" value="1"/>
</dbReference>
<dbReference type="Gene3D" id="3.60.21.10">
    <property type="match status" value="1"/>
</dbReference>
<reference evidence="5 6" key="1">
    <citation type="submission" date="2018-02" db="EMBL/GenBank/DDBJ databases">
        <title>The draft genome of Sphingobacterium sp. 5JN-11.</title>
        <authorList>
            <person name="Liu L."/>
            <person name="Li L."/>
            <person name="Liang L."/>
            <person name="Zhang X."/>
            <person name="Wang T."/>
        </authorList>
    </citation>
    <scope>NUCLEOTIDE SEQUENCE [LARGE SCALE GENOMIC DNA]</scope>
    <source>
        <strain evidence="5 6">5JN-11</strain>
    </source>
</reference>